<comment type="caution">
    <text evidence="2">The sequence shown here is derived from an EMBL/GenBank/DDBJ whole genome shotgun (WGS) entry which is preliminary data.</text>
</comment>
<dbReference type="SUPFAM" id="SSF53098">
    <property type="entry name" value="Ribonuclease H-like"/>
    <property type="match status" value="1"/>
</dbReference>
<dbReference type="GO" id="GO:0003676">
    <property type="term" value="F:nucleic acid binding"/>
    <property type="evidence" value="ECO:0007669"/>
    <property type="project" value="InterPro"/>
</dbReference>
<feature type="domain" description="Integrase catalytic" evidence="1">
    <location>
        <begin position="123"/>
        <end position="294"/>
    </location>
</feature>
<dbReference type="InterPro" id="IPR025948">
    <property type="entry name" value="HTH-like_dom"/>
</dbReference>
<evidence type="ECO:0000313" key="2">
    <source>
        <dbReference type="EMBL" id="MPM75985.1"/>
    </source>
</evidence>
<dbReference type="InterPro" id="IPR050900">
    <property type="entry name" value="Transposase_IS3/IS150/IS904"/>
</dbReference>
<dbReference type="GO" id="GO:0015074">
    <property type="term" value="P:DNA integration"/>
    <property type="evidence" value="ECO:0007669"/>
    <property type="project" value="InterPro"/>
</dbReference>
<proteinExistence type="predicted"/>
<evidence type="ECO:0000259" key="1">
    <source>
        <dbReference type="PROSITE" id="PS50994"/>
    </source>
</evidence>
<dbReference type="InterPro" id="IPR001584">
    <property type="entry name" value="Integrase_cat-core"/>
</dbReference>
<dbReference type="NCBIfam" id="NF033516">
    <property type="entry name" value="transpos_IS3"/>
    <property type="match status" value="1"/>
</dbReference>
<protein>
    <submittedName>
        <fullName evidence="2">IS3 family transposase ISAfe17</fullName>
    </submittedName>
</protein>
<dbReference type="InterPro" id="IPR048020">
    <property type="entry name" value="Transpos_IS3"/>
</dbReference>
<dbReference type="PROSITE" id="PS50994">
    <property type="entry name" value="INTEGRASE"/>
    <property type="match status" value="1"/>
</dbReference>
<dbReference type="Gene3D" id="3.30.420.10">
    <property type="entry name" value="Ribonuclease H-like superfamily/Ribonuclease H"/>
    <property type="match status" value="1"/>
</dbReference>
<dbReference type="Pfam" id="PF00665">
    <property type="entry name" value="rve"/>
    <property type="match status" value="1"/>
</dbReference>
<dbReference type="AlphaFoldDB" id="A0A645CGE1"/>
<dbReference type="PANTHER" id="PTHR46889:SF5">
    <property type="entry name" value="INTEGRASE PROTEIN"/>
    <property type="match status" value="1"/>
</dbReference>
<reference evidence="2" key="1">
    <citation type="submission" date="2019-08" db="EMBL/GenBank/DDBJ databases">
        <authorList>
            <person name="Kucharzyk K."/>
            <person name="Murdoch R.W."/>
            <person name="Higgins S."/>
            <person name="Loffler F."/>
        </authorList>
    </citation>
    <scope>NUCLEOTIDE SEQUENCE</scope>
</reference>
<accession>A0A645CGE1</accession>
<dbReference type="InterPro" id="IPR012337">
    <property type="entry name" value="RNaseH-like_sf"/>
</dbReference>
<name>A0A645CGE1_9ZZZZ</name>
<dbReference type="PANTHER" id="PTHR46889">
    <property type="entry name" value="TRANSPOSASE INSF FOR INSERTION SEQUENCE IS3B-RELATED"/>
    <property type="match status" value="1"/>
</dbReference>
<dbReference type="InterPro" id="IPR036397">
    <property type="entry name" value="RNaseH_sf"/>
</dbReference>
<dbReference type="EMBL" id="VSSQ01026993">
    <property type="protein sequence ID" value="MPM75985.1"/>
    <property type="molecule type" value="Genomic_DNA"/>
</dbReference>
<dbReference type="Pfam" id="PF13276">
    <property type="entry name" value="HTH_21"/>
    <property type="match status" value="1"/>
</dbReference>
<organism evidence="2">
    <name type="scientific">bioreactor metagenome</name>
    <dbReference type="NCBI Taxonomy" id="1076179"/>
    <lineage>
        <taxon>unclassified sequences</taxon>
        <taxon>metagenomes</taxon>
        <taxon>ecological metagenomes</taxon>
    </lineage>
</organism>
<sequence length="307" mass="35724">MDEEIALELQATGIGLSIADQCRLLKINRASYYRWKAHQEQSVREERQRQLDAKKDSEISFATAVLDAWQAHPTYGYRKLSHYMLRSGHLEATEKRVRLMYQRLGLKGLRPKFKTTRPPKRKFKKYPYLLRGKTIAYVNQVWATDITYIKLDGRMVYLTAIIDLYSRKILSWGLSETMKTEFCIDCLHEAVVRYGVPAIFNTDCGSQFCSNEFIGALQGYGIEISMDGIGRCLDNIFIERTWLTLKYECIFLHDWRTMKELEAGLSSFIFSFNSERPHQGLDYQIPDEVYRKGCFPVGEDDTKEQVA</sequence>
<gene>
    <name evidence="2" type="ORF">SDC9_122980</name>
</gene>